<feature type="compositionally biased region" description="Polar residues" evidence="1">
    <location>
        <begin position="193"/>
        <end position="212"/>
    </location>
</feature>
<feature type="region of interest" description="Disordered" evidence="1">
    <location>
        <begin position="156"/>
        <end position="212"/>
    </location>
</feature>
<organism evidence="3 4">
    <name type="scientific">Araneus ventricosus</name>
    <name type="common">Orbweaver spider</name>
    <name type="synonym">Epeira ventricosa</name>
    <dbReference type="NCBI Taxonomy" id="182803"/>
    <lineage>
        <taxon>Eukaryota</taxon>
        <taxon>Metazoa</taxon>
        <taxon>Ecdysozoa</taxon>
        <taxon>Arthropoda</taxon>
        <taxon>Chelicerata</taxon>
        <taxon>Arachnida</taxon>
        <taxon>Araneae</taxon>
        <taxon>Araneomorphae</taxon>
        <taxon>Entelegynae</taxon>
        <taxon>Araneoidea</taxon>
        <taxon>Araneidae</taxon>
        <taxon>Araneus</taxon>
    </lineage>
</organism>
<dbReference type="EMBL" id="BGPR01001956">
    <property type="protein sequence ID" value="GBM65002.1"/>
    <property type="molecule type" value="Genomic_DNA"/>
</dbReference>
<proteinExistence type="predicted"/>
<feature type="compositionally biased region" description="Polar residues" evidence="1">
    <location>
        <begin position="175"/>
        <end position="184"/>
    </location>
</feature>
<protein>
    <submittedName>
        <fullName evidence="3">Nucleic-acid-binding protein from transposon X-element</fullName>
    </submittedName>
</protein>
<comment type="caution">
    <text evidence="3">The sequence shown here is derived from an EMBL/GenBank/DDBJ whole genome shotgun (WGS) entry which is preliminary data.</text>
</comment>
<feature type="region of interest" description="Disordered" evidence="1">
    <location>
        <begin position="67"/>
        <end position="86"/>
    </location>
</feature>
<name>A0A4Y2HI36_ARAVE</name>
<sequence length="563" mass="63790">MGEWYNFILHHPKYNNDKCVKIITKYNQVLRDNGCDSEYEGYDGESTISDISFTESILNEKEVFEPNDKEMSETHSSVRSSTPNSVNITNGVSSVANIDESNTAVPCMPSATDNNGTIAHNVSKNTSNRVVNNCVAHNKRGEEITVLEAVDKTMDVDVPNDNPNVNGVNSNGKNLETNGEFQFQNRKRGRVSPQKNANNKKINSDSIPLQNKFSPLANLPTAEGTQEQTKFVNQGKNPKIPPITLKKPANYRELRRRINEVEKIKCIAKEAGEFLKLHCTTPDDAKKLTDYFDKNQNEYFVIPHKTSKPIKVVIKGLPKETDTEDIKDELINKNFRVEKVNQLKKFKTREPLNIFQIHLTLTDNVHEIYKLDTLCYHFISVEEYRSRLHYQCFNCQRWNHGSNGCKLNPRCVVCSENHPSKECPLKGQKSNTPKCANCSGPHAASYRGCPRYPQNIQKNKTQPGKSFADALKSNYENVNRPPPQKTNENDSEIPQPSSTVKNNENFPSTNTPINHSEINDIMAIIAEFRKIFRNMKNIRATVQQLQAAEGAFEKIAILAEAMR</sequence>
<evidence type="ECO:0000256" key="1">
    <source>
        <dbReference type="SAM" id="MobiDB-lite"/>
    </source>
</evidence>
<evidence type="ECO:0000259" key="2">
    <source>
        <dbReference type="Pfam" id="PF07530"/>
    </source>
</evidence>
<feature type="compositionally biased region" description="Low complexity" evidence="1">
    <location>
        <begin position="156"/>
        <end position="174"/>
    </location>
</feature>
<accession>A0A4Y2HI36</accession>
<reference evidence="3 4" key="1">
    <citation type="journal article" date="2019" name="Sci. Rep.">
        <title>Orb-weaving spider Araneus ventricosus genome elucidates the spidroin gene catalogue.</title>
        <authorList>
            <person name="Kono N."/>
            <person name="Nakamura H."/>
            <person name="Ohtoshi R."/>
            <person name="Moran D.A.P."/>
            <person name="Shinohara A."/>
            <person name="Yoshida Y."/>
            <person name="Fujiwara M."/>
            <person name="Mori M."/>
            <person name="Tomita M."/>
            <person name="Arakawa K."/>
        </authorList>
    </citation>
    <scope>NUCLEOTIDE SEQUENCE [LARGE SCALE GENOMIC DNA]</scope>
</reference>
<feature type="compositionally biased region" description="Polar residues" evidence="1">
    <location>
        <begin position="74"/>
        <end position="86"/>
    </location>
</feature>
<feature type="compositionally biased region" description="Polar residues" evidence="1">
    <location>
        <begin position="492"/>
        <end position="514"/>
    </location>
</feature>
<dbReference type="Proteomes" id="UP000499080">
    <property type="component" value="Unassembled WGS sequence"/>
</dbReference>
<dbReference type="InterPro" id="IPR006579">
    <property type="entry name" value="Pre_C2HC_dom"/>
</dbReference>
<evidence type="ECO:0000313" key="3">
    <source>
        <dbReference type="EMBL" id="GBM65002.1"/>
    </source>
</evidence>
<dbReference type="OrthoDB" id="8123891at2759"/>
<feature type="region of interest" description="Disordered" evidence="1">
    <location>
        <begin position="475"/>
        <end position="514"/>
    </location>
</feature>
<keyword evidence="4" id="KW-1185">Reference proteome</keyword>
<dbReference type="Pfam" id="PF07530">
    <property type="entry name" value="PRE_C2HC"/>
    <property type="match status" value="1"/>
</dbReference>
<feature type="domain" description="Pre-C2HC" evidence="2">
    <location>
        <begin position="324"/>
        <end position="385"/>
    </location>
</feature>
<gene>
    <name evidence="3" type="primary">ORF1_89</name>
    <name evidence="3" type="ORF">AVEN_68930_1</name>
</gene>
<evidence type="ECO:0000313" key="4">
    <source>
        <dbReference type="Proteomes" id="UP000499080"/>
    </source>
</evidence>
<dbReference type="AlphaFoldDB" id="A0A4Y2HI36"/>